<organism evidence="1 2">
    <name type="scientific">Persea americana</name>
    <name type="common">Avocado</name>
    <dbReference type="NCBI Taxonomy" id="3435"/>
    <lineage>
        <taxon>Eukaryota</taxon>
        <taxon>Viridiplantae</taxon>
        <taxon>Streptophyta</taxon>
        <taxon>Embryophyta</taxon>
        <taxon>Tracheophyta</taxon>
        <taxon>Spermatophyta</taxon>
        <taxon>Magnoliopsida</taxon>
        <taxon>Magnoliidae</taxon>
        <taxon>Laurales</taxon>
        <taxon>Lauraceae</taxon>
        <taxon>Persea</taxon>
    </lineage>
</organism>
<gene>
    <name evidence="1" type="ORF">MRB53_015272</name>
</gene>
<accession>A0ACC2KDJ0</accession>
<name>A0ACC2KDJ0_PERAE</name>
<dbReference type="EMBL" id="CM056812">
    <property type="protein sequence ID" value="KAJ8619086.1"/>
    <property type="molecule type" value="Genomic_DNA"/>
</dbReference>
<evidence type="ECO:0000313" key="1">
    <source>
        <dbReference type="EMBL" id="KAJ8619086.1"/>
    </source>
</evidence>
<evidence type="ECO:0000313" key="2">
    <source>
        <dbReference type="Proteomes" id="UP001234297"/>
    </source>
</evidence>
<sequence length="385" mass="42762">MAAPIFAEPFSPRKRGSIKEIAESGSLTSIPTHYNFFQSEAPQLPYPVVTEDIPTIDFNLLVNGTPDQRSQVVRDLGHACSEWGFFMVVNHGIEERLRERALEVCRDFFDLSEPEKGKYVGRHVLDPIRCGTSFNTSVETVFYWRDFIKVFVHPAFYSPEKPADFGDVSNEYCTRIRALVKDLIKGISESLGLEPCYLEKASELETGLQILVANLYPRCPQPELAMGIPPHSDHGLLTVLTQNNVGGLQVQHDGKWVLVNPLPNSLLVNTADQLEILSNGKYKSVLHRAVVNDQTARISIAIANGPSLGKAIAPAPQLTNDLLSSKLILLSEHCGSLRTRVLARRTKAHMWKKRILAGYTTRSICMVIGHPQADEPRIELKGGDG</sequence>
<keyword evidence="2" id="KW-1185">Reference proteome</keyword>
<comment type="caution">
    <text evidence="1">The sequence shown here is derived from an EMBL/GenBank/DDBJ whole genome shotgun (WGS) entry which is preliminary data.</text>
</comment>
<dbReference type="Proteomes" id="UP001234297">
    <property type="component" value="Chromosome 4"/>
</dbReference>
<protein>
    <submittedName>
        <fullName evidence="1">Uncharacterized protein</fullName>
    </submittedName>
</protein>
<reference evidence="1 2" key="1">
    <citation type="journal article" date="2022" name="Hortic Res">
        <title>A haplotype resolved chromosomal level avocado genome allows analysis of novel avocado genes.</title>
        <authorList>
            <person name="Nath O."/>
            <person name="Fletcher S.J."/>
            <person name="Hayward A."/>
            <person name="Shaw L.M."/>
            <person name="Masouleh A.K."/>
            <person name="Furtado A."/>
            <person name="Henry R.J."/>
            <person name="Mitter N."/>
        </authorList>
    </citation>
    <scope>NUCLEOTIDE SEQUENCE [LARGE SCALE GENOMIC DNA]</scope>
    <source>
        <strain evidence="2">cv. Hass</strain>
    </source>
</reference>
<proteinExistence type="predicted"/>